<gene>
    <name evidence="6" type="ORF">FHS30_000887</name>
</gene>
<evidence type="ECO:0000313" key="7">
    <source>
        <dbReference type="Proteomes" id="UP000559987"/>
    </source>
</evidence>
<evidence type="ECO:0000256" key="1">
    <source>
        <dbReference type="ARBA" id="ARBA00009183"/>
    </source>
</evidence>
<name>A0A839ULR8_9GAMM</name>
<keyword evidence="4" id="KW-0521">NADP</keyword>
<proteinExistence type="inferred from homology"/>
<keyword evidence="3" id="KW-0274">FAD</keyword>
<dbReference type="InterPro" id="IPR036188">
    <property type="entry name" value="FAD/NAD-bd_sf"/>
</dbReference>
<dbReference type="InterPro" id="IPR050346">
    <property type="entry name" value="FMO-like"/>
</dbReference>
<sequence>MTEHHYAVIGAGPMGLCTARQLKRFGIPFVGLELHRDVGGLWDIDNPHSTMYETAHLISSKHMTEFADFPMAEEVATYPRHDALRDYFQAYARAFELYQHYEFETRVLEVKANERGWQLTSECAGQVQTRQFKGLLIATGTLHQPLQPALPGEFSGELLHGAQYTSPQQFAGKRVLIQGCGNSACDMAVDAVHHAVSVDMSVRRGYYFLPKFLMGKPIDTLGGLVKMPRRIKQWLDARLIQIIMGKPSQFGLPDPDYRMYESHPVVNSLILHHLGHGDVGARPDIAAVSNRTVTFTDGSRAEYDMILQATGYQLDYPFIDRADLNWQGDAPALYLNMFHPEREDLLMMGMIEATGLGWQGRNEQAELAALYLAQRAHGSDSAGALRDTIQQKNAQKVDGGYQYLKLARMAYYVDKASYRAALARHRRALVADWPSNKSLPSSHSPTTGCQ</sequence>
<evidence type="ECO:0000256" key="2">
    <source>
        <dbReference type="ARBA" id="ARBA00022630"/>
    </source>
</evidence>
<dbReference type="AlphaFoldDB" id="A0A839ULR8"/>
<dbReference type="Gene3D" id="3.50.50.60">
    <property type="entry name" value="FAD/NAD(P)-binding domain"/>
    <property type="match status" value="1"/>
</dbReference>
<dbReference type="Proteomes" id="UP000559987">
    <property type="component" value="Unassembled WGS sequence"/>
</dbReference>
<dbReference type="PRINTS" id="PR00370">
    <property type="entry name" value="FMOXYGENASE"/>
</dbReference>
<dbReference type="GO" id="GO:0050660">
    <property type="term" value="F:flavin adenine dinucleotide binding"/>
    <property type="evidence" value="ECO:0007669"/>
    <property type="project" value="InterPro"/>
</dbReference>
<dbReference type="InterPro" id="IPR000960">
    <property type="entry name" value="Flavin_mOase"/>
</dbReference>
<dbReference type="GO" id="GO:0050661">
    <property type="term" value="F:NADP binding"/>
    <property type="evidence" value="ECO:0007669"/>
    <property type="project" value="InterPro"/>
</dbReference>
<evidence type="ECO:0000256" key="4">
    <source>
        <dbReference type="ARBA" id="ARBA00022857"/>
    </source>
</evidence>
<comment type="caution">
    <text evidence="6">The sequence shown here is derived from an EMBL/GenBank/DDBJ whole genome shotgun (WGS) entry which is preliminary data.</text>
</comment>
<dbReference type="InterPro" id="IPR020946">
    <property type="entry name" value="Flavin_mOase-like"/>
</dbReference>
<keyword evidence="5" id="KW-0560">Oxidoreductase</keyword>
<dbReference type="SUPFAM" id="SSF51905">
    <property type="entry name" value="FAD/NAD(P)-binding domain"/>
    <property type="match status" value="2"/>
</dbReference>
<organism evidence="6 7">
    <name type="scientific">Simiduia aestuariiviva</name>
    <dbReference type="NCBI Taxonomy" id="1510459"/>
    <lineage>
        <taxon>Bacteria</taxon>
        <taxon>Pseudomonadati</taxon>
        <taxon>Pseudomonadota</taxon>
        <taxon>Gammaproteobacteria</taxon>
        <taxon>Cellvibrionales</taxon>
        <taxon>Cellvibrionaceae</taxon>
        <taxon>Simiduia</taxon>
    </lineage>
</organism>
<dbReference type="EMBL" id="JACHXZ010000001">
    <property type="protein sequence ID" value="MBB3167711.1"/>
    <property type="molecule type" value="Genomic_DNA"/>
</dbReference>
<evidence type="ECO:0000256" key="5">
    <source>
        <dbReference type="ARBA" id="ARBA00023002"/>
    </source>
</evidence>
<dbReference type="RefSeq" id="WP_183908661.1">
    <property type="nucleotide sequence ID" value="NZ_JACHXZ010000001.1"/>
</dbReference>
<evidence type="ECO:0000313" key="6">
    <source>
        <dbReference type="EMBL" id="MBB3167711.1"/>
    </source>
</evidence>
<protein>
    <submittedName>
        <fullName evidence="6">Cation diffusion facilitator CzcD-associated flavoprotein CzcO</fullName>
    </submittedName>
</protein>
<dbReference type="GO" id="GO:0004499">
    <property type="term" value="F:N,N-dimethylaniline monooxygenase activity"/>
    <property type="evidence" value="ECO:0007669"/>
    <property type="project" value="InterPro"/>
</dbReference>
<reference evidence="6 7" key="1">
    <citation type="submission" date="2020-08" db="EMBL/GenBank/DDBJ databases">
        <title>Genomic Encyclopedia of Type Strains, Phase III (KMG-III): the genomes of soil and plant-associated and newly described type strains.</title>
        <authorList>
            <person name="Whitman W."/>
        </authorList>
    </citation>
    <scope>NUCLEOTIDE SEQUENCE [LARGE SCALE GENOMIC DNA]</scope>
    <source>
        <strain evidence="6 7">CECT 8571</strain>
    </source>
</reference>
<dbReference type="PANTHER" id="PTHR23023">
    <property type="entry name" value="DIMETHYLANILINE MONOOXYGENASE"/>
    <property type="match status" value="1"/>
</dbReference>
<comment type="similarity">
    <text evidence="1">Belongs to the FMO family.</text>
</comment>
<keyword evidence="2" id="KW-0285">Flavoprotein</keyword>
<keyword evidence="7" id="KW-1185">Reference proteome</keyword>
<dbReference type="Pfam" id="PF00743">
    <property type="entry name" value="FMO-like"/>
    <property type="match status" value="1"/>
</dbReference>
<evidence type="ECO:0000256" key="3">
    <source>
        <dbReference type="ARBA" id="ARBA00022827"/>
    </source>
</evidence>
<accession>A0A839ULR8</accession>
<dbReference type="PIRSF" id="PIRSF000332">
    <property type="entry name" value="FMO"/>
    <property type="match status" value="1"/>
</dbReference>